<accession>A0A292PP47</accession>
<evidence type="ECO:0000256" key="1">
    <source>
        <dbReference type="SAM" id="MobiDB-lite"/>
    </source>
</evidence>
<reference evidence="3" key="1">
    <citation type="submission" date="2015-10" db="EMBL/GenBank/DDBJ databases">
        <authorList>
            <person name="Regsiter A."/>
            <person name="william w."/>
        </authorList>
    </citation>
    <scope>NUCLEOTIDE SEQUENCE</scope>
    <source>
        <strain evidence="3">Montdore</strain>
    </source>
</reference>
<sequence length="156" mass="17695">MGTKVSRLLGASSTRKYPTRAPETTVSPSYQPQDPWKANYNKTQDVLRDAQDPGYQSMLKRAGVAEIMDPARNIAVSEKSSNSLHTISRRQALHDQQQMESSSKQGRDRRTWVDTSTIFRILKLRDEKKWEAERIERELGLAPGLVDRLGDKVGKP</sequence>
<organism evidence="3 4">
    <name type="scientific">Tuber aestivum</name>
    <name type="common">summer truffle</name>
    <dbReference type="NCBI Taxonomy" id="59557"/>
    <lineage>
        <taxon>Eukaryota</taxon>
        <taxon>Fungi</taxon>
        <taxon>Dikarya</taxon>
        <taxon>Ascomycota</taxon>
        <taxon>Pezizomycotina</taxon>
        <taxon>Pezizomycetes</taxon>
        <taxon>Pezizales</taxon>
        <taxon>Tuberaceae</taxon>
        <taxon>Tuber</taxon>
    </lineage>
</organism>
<dbReference type="AlphaFoldDB" id="A0A292PP47"/>
<dbReference type="Pfam" id="PF22943">
    <property type="entry name" value="HTH_68"/>
    <property type="match status" value="1"/>
</dbReference>
<dbReference type="Proteomes" id="UP001412239">
    <property type="component" value="Unassembled WGS sequence"/>
</dbReference>
<dbReference type="InterPro" id="IPR054448">
    <property type="entry name" value="HTH_put_ascomycetes"/>
</dbReference>
<feature type="region of interest" description="Disordered" evidence="1">
    <location>
        <begin position="1"/>
        <end position="36"/>
    </location>
</feature>
<name>A0A292PP47_9PEZI</name>
<proteinExistence type="predicted"/>
<gene>
    <name evidence="3" type="ORF">GSTUAT00007654001</name>
</gene>
<evidence type="ECO:0000313" key="4">
    <source>
        <dbReference type="Proteomes" id="UP001412239"/>
    </source>
</evidence>
<evidence type="ECO:0000259" key="2">
    <source>
        <dbReference type="Pfam" id="PF22943"/>
    </source>
</evidence>
<feature type="region of interest" description="Disordered" evidence="1">
    <location>
        <begin position="91"/>
        <end position="110"/>
    </location>
</feature>
<dbReference type="EMBL" id="LN891142">
    <property type="protein sequence ID" value="CUS08260.1"/>
    <property type="molecule type" value="Genomic_DNA"/>
</dbReference>
<feature type="domain" description="Helix-turn-helix" evidence="2">
    <location>
        <begin position="112"/>
        <end position="152"/>
    </location>
</feature>
<protein>
    <recommendedName>
        <fullName evidence="2">Helix-turn-helix domain-containing protein</fullName>
    </recommendedName>
</protein>
<feature type="compositionally biased region" description="Polar residues" evidence="1">
    <location>
        <begin position="94"/>
        <end position="104"/>
    </location>
</feature>
<feature type="compositionally biased region" description="Polar residues" evidence="1">
    <location>
        <begin position="11"/>
        <end position="32"/>
    </location>
</feature>
<keyword evidence="4" id="KW-1185">Reference proteome</keyword>
<evidence type="ECO:0000313" key="3">
    <source>
        <dbReference type="EMBL" id="CUS08260.1"/>
    </source>
</evidence>